<reference evidence="1" key="1">
    <citation type="submission" date="2015-12" db="EMBL/GenBank/DDBJ databases">
        <title>Update maize B73 reference genome by single molecule sequencing technologies.</title>
        <authorList>
            <consortium name="Maize Genome Sequencing Project"/>
            <person name="Ware D."/>
        </authorList>
    </citation>
    <scope>NUCLEOTIDE SEQUENCE</scope>
    <source>
        <tissue evidence="1">Seedling</tissue>
    </source>
</reference>
<dbReference type="PaxDb" id="4577-GRMZM2G147271_P01"/>
<evidence type="ECO:0000313" key="1">
    <source>
        <dbReference type="EMBL" id="AQK93317.1"/>
    </source>
</evidence>
<dbReference type="EMBL" id="CM000784">
    <property type="protein sequence ID" value="AQK93317.1"/>
    <property type="molecule type" value="Genomic_DNA"/>
</dbReference>
<dbReference type="PANTHER" id="PTHR36780">
    <property type="entry name" value="OS05G0241400 PROTEIN"/>
    <property type="match status" value="1"/>
</dbReference>
<dbReference type="HOGENOM" id="CLU_2645304_0_0_1"/>
<dbReference type="OMA" id="QAPCLAR"/>
<dbReference type="AlphaFoldDB" id="K7VUN9"/>
<sequence length="77" mass="8582">QAPCLARFVTDYHALAGKPVQAALLLNYAPSGPSRLLPVVVEQERRQLSAFDMQPFLDFVKRGNLQTEFFSVGPTYV</sequence>
<proteinExistence type="predicted"/>
<dbReference type="STRING" id="4577.K7VUN9"/>
<dbReference type="IntAct" id="K7VUN9">
    <property type="interactions" value="5"/>
</dbReference>
<organism evidence="1">
    <name type="scientific">Zea mays</name>
    <name type="common">Maize</name>
    <dbReference type="NCBI Taxonomy" id="4577"/>
    <lineage>
        <taxon>Eukaryota</taxon>
        <taxon>Viridiplantae</taxon>
        <taxon>Streptophyta</taxon>
        <taxon>Embryophyta</taxon>
        <taxon>Tracheophyta</taxon>
        <taxon>Spermatophyta</taxon>
        <taxon>Magnoliopsida</taxon>
        <taxon>Liliopsida</taxon>
        <taxon>Poales</taxon>
        <taxon>Poaceae</taxon>
        <taxon>PACMAD clade</taxon>
        <taxon>Panicoideae</taxon>
        <taxon>Andropogonodae</taxon>
        <taxon>Andropogoneae</taxon>
        <taxon>Tripsacinae</taxon>
        <taxon>Zea</taxon>
    </lineage>
</organism>
<gene>
    <name evidence="1" type="ORF">ZEAMMB73_Zm00001d010040</name>
</gene>
<dbReference type="PANTHER" id="PTHR36780:SF1">
    <property type="entry name" value="PROFILIN"/>
    <property type="match status" value="1"/>
</dbReference>
<accession>K7VUN9</accession>
<name>K7VUN9_MAIZE</name>
<protein>
    <submittedName>
        <fullName evidence="1">Profilin family protein</fullName>
    </submittedName>
</protein>
<feature type="non-terminal residue" evidence="1">
    <location>
        <position position="1"/>
    </location>
</feature>
<dbReference type="InParanoid" id="K7VUN9"/>